<dbReference type="SMART" id="SM00347">
    <property type="entry name" value="HTH_MARR"/>
    <property type="match status" value="1"/>
</dbReference>
<keyword evidence="1" id="KW-0805">Transcription regulation</keyword>
<proteinExistence type="predicted"/>
<dbReference type="Gene3D" id="1.10.10.10">
    <property type="entry name" value="Winged helix-like DNA-binding domain superfamily/Winged helix DNA-binding domain"/>
    <property type="match status" value="1"/>
</dbReference>
<name>A0A8J7QG72_9BACT</name>
<accession>A0A8J7QG72</accession>
<keyword evidence="6" id="KW-1185">Reference proteome</keyword>
<reference evidence="5" key="1">
    <citation type="submission" date="2021-03" db="EMBL/GenBank/DDBJ databases">
        <authorList>
            <person name="Wang G."/>
        </authorList>
    </citation>
    <scope>NUCLEOTIDE SEQUENCE</scope>
    <source>
        <strain evidence="5">KCTC 12899</strain>
    </source>
</reference>
<comment type="caution">
    <text evidence="5">The sequence shown here is derived from an EMBL/GenBank/DDBJ whole genome shotgun (WGS) entry which is preliminary data.</text>
</comment>
<evidence type="ECO:0000259" key="4">
    <source>
        <dbReference type="PROSITE" id="PS50995"/>
    </source>
</evidence>
<gene>
    <name evidence="5" type="ORF">J3U88_14995</name>
</gene>
<dbReference type="EMBL" id="JAFREP010000014">
    <property type="protein sequence ID" value="MBO1319781.1"/>
    <property type="molecule type" value="Genomic_DNA"/>
</dbReference>
<dbReference type="Proteomes" id="UP000664417">
    <property type="component" value="Unassembled WGS sequence"/>
</dbReference>
<dbReference type="InterPro" id="IPR036390">
    <property type="entry name" value="WH_DNA-bd_sf"/>
</dbReference>
<dbReference type="InterPro" id="IPR036388">
    <property type="entry name" value="WH-like_DNA-bd_sf"/>
</dbReference>
<dbReference type="PANTHER" id="PTHR42756:SF1">
    <property type="entry name" value="TRANSCRIPTIONAL REPRESSOR OF EMRAB OPERON"/>
    <property type="match status" value="1"/>
</dbReference>
<keyword evidence="3" id="KW-0804">Transcription</keyword>
<evidence type="ECO:0000256" key="3">
    <source>
        <dbReference type="ARBA" id="ARBA00023163"/>
    </source>
</evidence>
<dbReference type="AlphaFoldDB" id="A0A8J7QG72"/>
<evidence type="ECO:0000256" key="1">
    <source>
        <dbReference type="ARBA" id="ARBA00023015"/>
    </source>
</evidence>
<dbReference type="GO" id="GO:0003677">
    <property type="term" value="F:DNA binding"/>
    <property type="evidence" value="ECO:0007669"/>
    <property type="project" value="UniProtKB-KW"/>
</dbReference>
<dbReference type="InterPro" id="IPR000835">
    <property type="entry name" value="HTH_MarR-typ"/>
</dbReference>
<dbReference type="Pfam" id="PF01047">
    <property type="entry name" value="MarR"/>
    <property type="match status" value="1"/>
</dbReference>
<dbReference type="RefSeq" id="WP_207859687.1">
    <property type="nucleotide sequence ID" value="NZ_JAFREP010000014.1"/>
</dbReference>
<dbReference type="SUPFAM" id="SSF46785">
    <property type="entry name" value="Winged helix' DNA-binding domain"/>
    <property type="match status" value="1"/>
</dbReference>
<evidence type="ECO:0000313" key="5">
    <source>
        <dbReference type="EMBL" id="MBO1319781.1"/>
    </source>
</evidence>
<dbReference type="GO" id="GO:0003700">
    <property type="term" value="F:DNA-binding transcription factor activity"/>
    <property type="evidence" value="ECO:0007669"/>
    <property type="project" value="InterPro"/>
</dbReference>
<dbReference type="PROSITE" id="PS50995">
    <property type="entry name" value="HTH_MARR_2"/>
    <property type="match status" value="1"/>
</dbReference>
<feature type="domain" description="HTH marR-type" evidence="4">
    <location>
        <begin position="8"/>
        <end position="141"/>
    </location>
</feature>
<organism evidence="5 6">
    <name type="scientific">Acanthopleuribacter pedis</name>
    <dbReference type="NCBI Taxonomy" id="442870"/>
    <lineage>
        <taxon>Bacteria</taxon>
        <taxon>Pseudomonadati</taxon>
        <taxon>Acidobacteriota</taxon>
        <taxon>Holophagae</taxon>
        <taxon>Acanthopleuribacterales</taxon>
        <taxon>Acanthopleuribacteraceae</taxon>
        <taxon>Acanthopleuribacter</taxon>
    </lineage>
</organism>
<dbReference type="PANTHER" id="PTHR42756">
    <property type="entry name" value="TRANSCRIPTIONAL REGULATOR, MARR"/>
    <property type="match status" value="1"/>
</dbReference>
<keyword evidence="2" id="KW-0238">DNA-binding</keyword>
<sequence>MSEPTGKNPRLIYRLNAARHCLMKSLDAQCRKELDISVIQLTALMVLGKQNRCRMKDLAATLMLDKSAVTGLAKRMEAGGLITKSRGTEDSRATYLEITERGKEKLAQGKPYLKTINARLTQGFTDEEIKTVTRFLDQITQNFSV</sequence>
<protein>
    <submittedName>
        <fullName evidence="5">MarR family transcriptional regulator</fullName>
    </submittedName>
</protein>
<evidence type="ECO:0000256" key="2">
    <source>
        <dbReference type="ARBA" id="ARBA00023125"/>
    </source>
</evidence>
<dbReference type="PRINTS" id="PR00598">
    <property type="entry name" value="HTHMARR"/>
</dbReference>
<evidence type="ECO:0000313" key="6">
    <source>
        <dbReference type="Proteomes" id="UP000664417"/>
    </source>
</evidence>